<evidence type="ECO:0000313" key="3">
    <source>
        <dbReference type="Proteomes" id="UP001271792"/>
    </source>
</evidence>
<proteinExistence type="predicted"/>
<reference evidence="2 3" key="1">
    <citation type="submission" date="2023-11" db="EMBL/GenBank/DDBJ databases">
        <title>Lentzea sokolovensis, sp. nov., Lentzea kristufkii, sp. nov., and Lentzea miocenensis, sp. nov., rare actinobacteria from Sokolov Coal Basin, Miocene lacustrine sediment, Czech Republic.</title>
        <authorList>
            <person name="Lara A."/>
            <person name="Kotroba L."/>
            <person name="Nouioui I."/>
            <person name="Neumann-Schaal M."/>
            <person name="Mast Y."/>
            <person name="Chronakova A."/>
        </authorList>
    </citation>
    <scope>NUCLEOTIDE SEQUENCE [LARGE SCALE GENOMIC DNA]</scope>
    <source>
        <strain evidence="2 3">BCCO 10_0798</strain>
    </source>
</reference>
<feature type="domain" description="STAS" evidence="1">
    <location>
        <begin position="1"/>
        <end position="107"/>
    </location>
</feature>
<dbReference type="CDD" id="cd07043">
    <property type="entry name" value="STAS_anti-anti-sigma_factors"/>
    <property type="match status" value="1"/>
</dbReference>
<evidence type="ECO:0000313" key="2">
    <source>
        <dbReference type="EMBL" id="MDX8053750.1"/>
    </source>
</evidence>
<dbReference type="InterPro" id="IPR036513">
    <property type="entry name" value="STAS_dom_sf"/>
</dbReference>
<dbReference type="Pfam" id="PF01740">
    <property type="entry name" value="STAS"/>
    <property type="match status" value="1"/>
</dbReference>
<sequence length="117" mass="12222">MQTSDHDGVLVAVISGELDMISVDGVGTALFDHLAKQPDGLVVELAVEFMGSSALSMLLELHGRAQRAEVGFAIVATAVAAARPLMASALTQVLPVAQSVDEAVKSIQEERKPGQQL</sequence>
<dbReference type="InterPro" id="IPR002645">
    <property type="entry name" value="STAS_dom"/>
</dbReference>
<accession>A0ABU4TZL4</accession>
<evidence type="ECO:0000259" key="1">
    <source>
        <dbReference type="PROSITE" id="PS50801"/>
    </source>
</evidence>
<comment type="caution">
    <text evidence="2">The sequence shown here is derived from an EMBL/GenBank/DDBJ whole genome shotgun (WGS) entry which is preliminary data.</text>
</comment>
<name>A0ABU4TZL4_9PSEU</name>
<dbReference type="Proteomes" id="UP001271792">
    <property type="component" value="Unassembled WGS sequence"/>
</dbReference>
<dbReference type="EMBL" id="JAXAVV010000017">
    <property type="protein sequence ID" value="MDX8053750.1"/>
    <property type="molecule type" value="Genomic_DNA"/>
</dbReference>
<organism evidence="2 3">
    <name type="scientific">Lentzea kristufekii</name>
    <dbReference type="NCBI Taxonomy" id="3095430"/>
    <lineage>
        <taxon>Bacteria</taxon>
        <taxon>Bacillati</taxon>
        <taxon>Actinomycetota</taxon>
        <taxon>Actinomycetes</taxon>
        <taxon>Pseudonocardiales</taxon>
        <taxon>Pseudonocardiaceae</taxon>
        <taxon>Lentzea</taxon>
    </lineage>
</organism>
<dbReference type="PROSITE" id="PS50801">
    <property type="entry name" value="STAS"/>
    <property type="match status" value="1"/>
</dbReference>
<dbReference type="Gene3D" id="3.30.750.24">
    <property type="entry name" value="STAS domain"/>
    <property type="match status" value="1"/>
</dbReference>
<dbReference type="RefSeq" id="WP_319987554.1">
    <property type="nucleotide sequence ID" value="NZ_JAXAVV010000017.1"/>
</dbReference>
<reference evidence="2 3" key="2">
    <citation type="submission" date="2023-11" db="EMBL/GenBank/DDBJ databases">
        <authorList>
            <person name="Lara A.C."/>
            <person name="Chronakova A."/>
        </authorList>
    </citation>
    <scope>NUCLEOTIDE SEQUENCE [LARGE SCALE GENOMIC DNA]</scope>
    <source>
        <strain evidence="2 3">BCCO 10_0798</strain>
    </source>
</reference>
<dbReference type="PANTHER" id="PTHR33495">
    <property type="entry name" value="ANTI-SIGMA FACTOR ANTAGONIST TM_1081-RELATED-RELATED"/>
    <property type="match status" value="1"/>
</dbReference>
<protein>
    <submittedName>
        <fullName evidence="2">STAS domain-containing protein</fullName>
    </submittedName>
</protein>
<dbReference type="PANTHER" id="PTHR33495:SF13">
    <property type="entry name" value="ANTI-SIGMA-F FACTOR ANTAGONIST RSFB"/>
    <property type="match status" value="1"/>
</dbReference>
<dbReference type="SUPFAM" id="SSF52091">
    <property type="entry name" value="SpoIIaa-like"/>
    <property type="match status" value="1"/>
</dbReference>
<gene>
    <name evidence="2" type="ORF">SK571_30650</name>
</gene>
<keyword evidence="3" id="KW-1185">Reference proteome</keyword>